<keyword evidence="5" id="KW-1185">Reference proteome</keyword>
<dbReference type="PANTHER" id="PTHR30308">
    <property type="entry name" value="TMRNA-BINDING COMPONENT OF TRANS-TRANSLATION TAGGING COMPLEX"/>
    <property type="match status" value="1"/>
</dbReference>
<dbReference type="GO" id="GO:0003677">
    <property type="term" value="F:DNA binding"/>
    <property type="evidence" value="ECO:0007669"/>
    <property type="project" value="UniProtKB-KW"/>
</dbReference>
<dbReference type="CDD" id="cd09294">
    <property type="entry name" value="SmpB"/>
    <property type="match status" value="1"/>
</dbReference>
<dbReference type="EMBL" id="AP014924">
    <property type="protein sequence ID" value="BAS27151.1"/>
    <property type="molecule type" value="Genomic_DNA"/>
</dbReference>
<evidence type="ECO:0000256" key="2">
    <source>
        <dbReference type="ARBA" id="ARBA00022884"/>
    </source>
</evidence>
<dbReference type="SUPFAM" id="SSF74982">
    <property type="entry name" value="Small protein B (SmpB)"/>
    <property type="match status" value="1"/>
</dbReference>
<name>A0A0K2SJ70_LIMPI</name>
<dbReference type="InterPro" id="IPR023620">
    <property type="entry name" value="SmpB"/>
</dbReference>
<evidence type="ECO:0000313" key="4">
    <source>
        <dbReference type="EMBL" id="BAS27151.1"/>
    </source>
</evidence>
<dbReference type="PROSITE" id="PS01317">
    <property type="entry name" value="SSRP"/>
    <property type="match status" value="1"/>
</dbReference>
<dbReference type="InterPro" id="IPR020081">
    <property type="entry name" value="SsrA-bd_prot_CS"/>
</dbReference>
<dbReference type="GO" id="GO:0005829">
    <property type="term" value="C:cytosol"/>
    <property type="evidence" value="ECO:0007669"/>
    <property type="project" value="TreeGrafter"/>
</dbReference>
<proteinExistence type="inferred from homology"/>
<protein>
    <recommendedName>
        <fullName evidence="3">SsrA-binding protein</fullName>
    </recommendedName>
    <alternativeName>
        <fullName evidence="3">Small protein B</fullName>
    </alternativeName>
</protein>
<keyword evidence="4" id="KW-0238">DNA-binding</keyword>
<evidence type="ECO:0000313" key="5">
    <source>
        <dbReference type="Proteomes" id="UP000065807"/>
    </source>
</evidence>
<dbReference type="STRING" id="1555112.LIP_1294"/>
<evidence type="ECO:0000256" key="1">
    <source>
        <dbReference type="ARBA" id="ARBA00022490"/>
    </source>
</evidence>
<sequence>MAEERVVATNRKAHHDYFILERFEAGIVLTGTEVKSLRAGRANLREAFARVEGGEVFLHNLHISPWDFGNRWNHEPTRTRKLLLNKDEIRRLVGKTREAGKTLVPLRIYFNARGLAKVELALAQGKKLWDKRESIARRDEAREIERRLKQRA</sequence>
<dbReference type="PATRIC" id="fig|1555112.3.peg.1340"/>
<dbReference type="GO" id="GO:0070929">
    <property type="term" value="P:trans-translation"/>
    <property type="evidence" value="ECO:0007669"/>
    <property type="project" value="UniProtKB-UniRule"/>
</dbReference>
<dbReference type="AlphaFoldDB" id="A0A0K2SJ70"/>
<dbReference type="InterPro" id="IPR000037">
    <property type="entry name" value="SsrA-bd_prot"/>
</dbReference>
<comment type="function">
    <text evidence="3">Required for rescue of stalled ribosomes mediated by trans-translation. Binds to transfer-messenger RNA (tmRNA), required for stable association of tmRNA with ribosomes. tmRNA and SmpB together mimic tRNA shape, replacing the anticodon stem-loop with SmpB. tmRNA is encoded by the ssrA gene; the 2 termini fold to resemble tRNA(Ala) and it encodes a 'tag peptide', a short internal open reading frame. During trans-translation Ala-aminoacylated tmRNA acts like a tRNA, entering the A-site of stalled ribosomes, displacing the stalled mRNA. The ribosome then switches to translate the ORF on the tmRNA; the nascent peptide is terminated with the 'tag peptide' encoded by the tmRNA and targeted for degradation. The ribosome is freed to recommence translation, which seems to be the essential function of trans-translation.</text>
</comment>
<dbReference type="NCBIfam" id="TIGR00086">
    <property type="entry name" value="smpB"/>
    <property type="match status" value="1"/>
</dbReference>
<dbReference type="NCBIfam" id="NF003843">
    <property type="entry name" value="PRK05422.1"/>
    <property type="match status" value="1"/>
</dbReference>
<dbReference type="GO" id="GO:0070930">
    <property type="term" value="P:trans-translation-dependent protein tagging"/>
    <property type="evidence" value="ECO:0007669"/>
    <property type="project" value="TreeGrafter"/>
</dbReference>
<organism evidence="4 5">
    <name type="scientific">Limnochorda pilosa</name>
    <dbReference type="NCBI Taxonomy" id="1555112"/>
    <lineage>
        <taxon>Bacteria</taxon>
        <taxon>Bacillati</taxon>
        <taxon>Bacillota</taxon>
        <taxon>Limnochordia</taxon>
        <taxon>Limnochordales</taxon>
        <taxon>Limnochordaceae</taxon>
        <taxon>Limnochorda</taxon>
    </lineage>
</organism>
<keyword evidence="1 3" id="KW-0963">Cytoplasm</keyword>
<dbReference type="GO" id="GO:0003723">
    <property type="term" value="F:RNA binding"/>
    <property type="evidence" value="ECO:0007669"/>
    <property type="project" value="UniProtKB-UniRule"/>
</dbReference>
<evidence type="ECO:0000256" key="3">
    <source>
        <dbReference type="HAMAP-Rule" id="MF_00023"/>
    </source>
</evidence>
<dbReference type="RefSeq" id="WP_068135628.1">
    <property type="nucleotide sequence ID" value="NZ_AP014924.1"/>
</dbReference>
<dbReference type="KEGG" id="lpil:LIP_1294"/>
<dbReference type="Pfam" id="PF01668">
    <property type="entry name" value="SmpB"/>
    <property type="match status" value="1"/>
</dbReference>
<gene>
    <name evidence="3" type="primary">smpB</name>
    <name evidence="4" type="ORF">LIP_1294</name>
</gene>
<comment type="similarity">
    <text evidence="3">Belongs to the SmpB family.</text>
</comment>
<dbReference type="OrthoDB" id="9805462at2"/>
<dbReference type="PANTHER" id="PTHR30308:SF2">
    <property type="entry name" value="SSRA-BINDING PROTEIN"/>
    <property type="match status" value="1"/>
</dbReference>
<dbReference type="HAMAP" id="MF_00023">
    <property type="entry name" value="SmpB"/>
    <property type="match status" value="1"/>
</dbReference>
<keyword evidence="2 3" id="KW-0694">RNA-binding</keyword>
<dbReference type="Gene3D" id="2.40.280.10">
    <property type="match status" value="1"/>
</dbReference>
<reference evidence="5" key="1">
    <citation type="submission" date="2015-07" db="EMBL/GenBank/DDBJ databases">
        <title>Complete genome sequence and phylogenetic analysis of Limnochorda pilosa.</title>
        <authorList>
            <person name="Watanabe M."/>
            <person name="Kojima H."/>
            <person name="Fukui M."/>
        </authorList>
    </citation>
    <scope>NUCLEOTIDE SEQUENCE [LARGE SCALE GENOMIC DNA]</scope>
    <source>
        <strain evidence="5">HC45</strain>
    </source>
</reference>
<accession>A0A0K2SJ70</accession>
<dbReference type="Proteomes" id="UP000065807">
    <property type="component" value="Chromosome"/>
</dbReference>
<comment type="subcellular location">
    <subcellularLocation>
        <location evidence="3">Cytoplasm</location>
    </subcellularLocation>
    <text evidence="3">The tmRNA-SmpB complex associates with stalled 70S ribosomes.</text>
</comment>
<reference evidence="5" key="2">
    <citation type="journal article" date="2016" name="Int. J. Syst. Evol. Microbiol.">
        <title>Complete genome sequence and cell structure of Limnochorda pilosa, a Gram-negative spore-former within the phylum Firmicutes.</title>
        <authorList>
            <person name="Watanabe M."/>
            <person name="Kojima H."/>
            <person name="Fukui M."/>
        </authorList>
    </citation>
    <scope>NUCLEOTIDE SEQUENCE [LARGE SCALE GENOMIC DNA]</scope>
    <source>
        <strain evidence="5">HC45</strain>
    </source>
</reference>